<dbReference type="GO" id="GO:0016491">
    <property type="term" value="F:oxidoreductase activity"/>
    <property type="evidence" value="ECO:0007669"/>
    <property type="project" value="UniProtKB-KW"/>
</dbReference>
<dbReference type="Gene3D" id="3.50.50.60">
    <property type="entry name" value="FAD/NAD(P)-binding domain"/>
    <property type="match status" value="1"/>
</dbReference>
<dbReference type="GO" id="GO:0005737">
    <property type="term" value="C:cytoplasm"/>
    <property type="evidence" value="ECO:0007669"/>
    <property type="project" value="TreeGrafter"/>
</dbReference>
<dbReference type="Pfam" id="PF01266">
    <property type="entry name" value="DAO"/>
    <property type="match status" value="1"/>
</dbReference>
<evidence type="ECO:0000259" key="2">
    <source>
        <dbReference type="Pfam" id="PF01266"/>
    </source>
</evidence>
<dbReference type="PANTHER" id="PTHR13847">
    <property type="entry name" value="SARCOSINE DEHYDROGENASE-RELATED"/>
    <property type="match status" value="1"/>
</dbReference>
<evidence type="ECO:0000313" key="3">
    <source>
        <dbReference type="EMBL" id="MBB6163483.1"/>
    </source>
</evidence>
<dbReference type="AlphaFoldDB" id="A0A7X0D0Y6"/>
<dbReference type="EMBL" id="JACHEG010000003">
    <property type="protein sequence ID" value="MBB6163483.1"/>
    <property type="molecule type" value="Genomic_DNA"/>
</dbReference>
<evidence type="ECO:0000313" key="4">
    <source>
        <dbReference type="Proteomes" id="UP000547879"/>
    </source>
</evidence>
<gene>
    <name evidence="3" type="ORF">HNQ72_003323</name>
</gene>
<organism evidence="3 4">
    <name type="scientific">Rhizobium wenxiniae</name>
    <dbReference type="NCBI Taxonomy" id="1737357"/>
    <lineage>
        <taxon>Bacteria</taxon>
        <taxon>Pseudomonadati</taxon>
        <taxon>Pseudomonadota</taxon>
        <taxon>Alphaproteobacteria</taxon>
        <taxon>Hyphomicrobiales</taxon>
        <taxon>Rhizobiaceae</taxon>
        <taxon>Rhizobium/Agrobacterium group</taxon>
        <taxon>Rhizobium</taxon>
    </lineage>
</organism>
<reference evidence="3 4" key="1">
    <citation type="submission" date="2020-08" db="EMBL/GenBank/DDBJ databases">
        <title>Genomic Encyclopedia of Type Strains, Phase IV (KMG-IV): sequencing the most valuable type-strain genomes for metagenomic binning, comparative biology and taxonomic classification.</title>
        <authorList>
            <person name="Goeker M."/>
        </authorList>
    </citation>
    <scope>NUCLEOTIDE SEQUENCE [LARGE SCALE GENOMIC DNA]</scope>
    <source>
        <strain evidence="3 4">DSM 100734</strain>
    </source>
</reference>
<dbReference type="Gene3D" id="3.30.9.10">
    <property type="entry name" value="D-Amino Acid Oxidase, subunit A, domain 2"/>
    <property type="match status" value="1"/>
</dbReference>
<evidence type="ECO:0000256" key="1">
    <source>
        <dbReference type="ARBA" id="ARBA00023002"/>
    </source>
</evidence>
<sequence>MAHSLSGKGLRILTIDRRHPVRGSSAASTAMIQHEIDVSLHRLARTIGHDKASRVWRRSAGAVEELKSLIRDLGINCEFQARHTLFLSGQELGARALKKEAQAREEVGILAEYLDRAALLERYGINRSGAINSAISASSNPVQMTTGILRAAKQQGVEVVEGLEVTDVREVGDNVIVATDQGKMIEAAHVIFCSGYEFLECLRNPRHKLMSTWALASKPRLKRPDWLDNYLVWEASDPYLYFRSTSDGRVIVGGEDEKGEAAYLDPIKIKHKTAVLVEKLADLTGISLGKPDFSWSAAFGVTPDGLPMIGTAPGMRRVFVSMGFGGNGITFAKIAADLISATVLGHQDVDWDLFPLL</sequence>
<proteinExistence type="predicted"/>
<dbReference type="InterPro" id="IPR036188">
    <property type="entry name" value="FAD/NAD-bd_sf"/>
</dbReference>
<protein>
    <submittedName>
        <fullName evidence="3">Glycine/D-amino acid oxidase-like deaminating enzyme</fullName>
    </submittedName>
</protein>
<comment type="caution">
    <text evidence="3">The sequence shown here is derived from an EMBL/GenBank/DDBJ whole genome shotgun (WGS) entry which is preliminary data.</text>
</comment>
<dbReference type="Proteomes" id="UP000547879">
    <property type="component" value="Unassembled WGS sequence"/>
</dbReference>
<dbReference type="PANTHER" id="PTHR13847:SF201">
    <property type="entry name" value="PUTATIBE OXIDOREDUCTASE"/>
    <property type="match status" value="1"/>
</dbReference>
<dbReference type="SUPFAM" id="SSF51905">
    <property type="entry name" value="FAD/NAD(P)-binding domain"/>
    <property type="match status" value="1"/>
</dbReference>
<keyword evidence="4" id="KW-1185">Reference proteome</keyword>
<accession>A0A7X0D0Y6</accession>
<name>A0A7X0D0Y6_9HYPH</name>
<dbReference type="InterPro" id="IPR006076">
    <property type="entry name" value="FAD-dep_OxRdtase"/>
</dbReference>
<keyword evidence="1" id="KW-0560">Oxidoreductase</keyword>
<feature type="domain" description="FAD dependent oxidoreductase" evidence="2">
    <location>
        <begin position="2"/>
        <end position="340"/>
    </location>
</feature>